<dbReference type="EMBL" id="JBEDUW010000007">
    <property type="protein sequence ID" value="KAK9912690.1"/>
    <property type="molecule type" value="Genomic_DNA"/>
</dbReference>
<comment type="caution">
    <text evidence="5">The sequence shown here is derived from an EMBL/GenBank/DDBJ whole genome shotgun (WGS) entry which is preliminary data.</text>
</comment>
<dbReference type="GO" id="GO:0008168">
    <property type="term" value="F:methyltransferase activity"/>
    <property type="evidence" value="ECO:0007669"/>
    <property type="project" value="UniProtKB-KW"/>
</dbReference>
<accession>A0AAW1VXV7</accession>
<name>A0AAW1VXV7_RUBAR</name>
<evidence type="ECO:0000256" key="1">
    <source>
        <dbReference type="ARBA" id="ARBA00022603"/>
    </source>
</evidence>
<gene>
    <name evidence="5" type="ORF">M0R45_036540</name>
</gene>
<evidence type="ECO:0000313" key="5">
    <source>
        <dbReference type="EMBL" id="KAK9912690.1"/>
    </source>
</evidence>
<sequence>MGLPLTETKPSLLKHGNPCQNISSFGLRTSALKASNVDLAVGVFPIARGAYRFPKQKKKQLVLSGVSTTRSKKSVSRDGDNEGAEEGNVDGNAAWEDELEPTNFVLDLQETPTKMGTDGFNFEEELEKEERDWQLNLVIGDFGCARSDEENSSYDRILNIVQSSDEETDDVVSSIEGSIDRDPLEDEGFCLGEF</sequence>
<evidence type="ECO:0000313" key="6">
    <source>
        <dbReference type="Proteomes" id="UP001457282"/>
    </source>
</evidence>
<feature type="region of interest" description="Disordered" evidence="4">
    <location>
        <begin position="69"/>
        <end position="90"/>
    </location>
</feature>
<protein>
    <submittedName>
        <fullName evidence="5">Uncharacterized protein</fullName>
    </submittedName>
</protein>
<dbReference type="Proteomes" id="UP001457282">
    <property type="component" value="Unassembled WGS sequence"/>
</dbReference>
<evidence type="ECO:0000256" key="4">
    <source>
        <dbReference type="SAM" id="MobiDB-lite"/>
    </source>
</evidence>
<keyword evidence="3" id="KW-0949">S-adenosyl-L-methionine</keyword>
<organism evidence="5 6">
    <name type="scientific">Rubus argutus</name>
    <name type="common">Southern blackberry</name>
    <dbReference type="NCBI Taxonomy" id="59490"/>
    <lineage>
        <taxon>Eukaryota</taxon>
        <taxon>Viridiplantae</taxon>
        <taxon>Streptophyta</taxon>
        <taxon>Embryophyta</taxon>
        <taxon>Tracheophyta</taxon>
        <taxon>Spermatophyta</taxon>
        <taxon>Magnoliopsida</taxon>
        <taxon>eudicotyledons</taxon>
        <taxon>Gunneridae</taxon>
        <taxon>Pentapetalae</taxon>
        <taxon>rosids</taxon>
        <taxon>fabids</taxon>
        <taxon>Rosales</taxon>
        <taxon>Rosaceae</taxon>
        <taxon>Rosoideae</taxon>
        <taxon>Rosoideae incertae sedis</taxon>
        <taxon>Rubus</taxon>
    </lineage>
</organism>
<evidence type="ECO:0000256" key="3">
    <source>
        <dbReference type="ARBA" id="ARBA00022691"/>
    </source>
</evidence>
<keyword evidence="1" id="KW-0489">Methyltransferase</keyword>
<proteinExistence type="predicted"/>
<evidence type="ECO:0000256" key="2">
    <source>
        <dbReference type="ARBA" id="ARBA00022679"/>
    </source>
</evidence>
<dbReference type="PROSITE" id="PS00094">
    <property type="entry name" value="C5_MTASE_1"/>
    <property type="match status" value="1"/>
</dbReference>
<keyword evidence="6" id="KW-1185">Reference proteome</keyword>
<dbReference type="GO" id="GO:0032259">
    <property type="term" value="P:methylation"/>
    <property type="evidence" value="ECO:0007669"/>
    <property type="project" value="UniProtKB-KW"/>
</dbReference>
<keyword evidence="2" id="KW-0808">Transferase</keyword>
<reference evidence="5 6" key="1">
    <citation type="journal article" date="2023" name="G3 (Bethesda)">
        <title>A chromosome-length genome assembly and annotation of blackberry (Rubus argutus, cv. 'Hillquist').</title>
        <authorList>
            <person name="Bruna T."/>
            <person name="Aryal R."/>
            <person name="Dudchenko O."/>
            <person name="Sargent D.J."/>
            <person name="Mead D."/>
            <person name="Buti M."/>
            <person name="Cavallini A."/>
            <person name="Hytonen T."/>
            <person name="Andres J."/>
            <person name="Pham M."/>
            <person name="Weisz D."/>
            <person name="Mascagni F."/>
            <person name="Usai G."/>
            <person name="Natali L."/>
            <person name="Bassil N."/>
            <person name="Fernandez G.E."/>
            <person name="Lomsadze A."/>
            <person name="Armour M."/>
            <person name="Olukolu B."/>
            <person name="Poorten T."/>
            <person name="Britton C."/>
            <person name="Davik J."/>
            <person name="Ashrafi H."/>
            <person name="Aiden E.L."/>
            <person name="Borodovsky M."/>
            <person name="Worthington M."/>
        </authorList>
    </citation>
    <scope>NUCLEOTIDE SEQUENCE [LARGE SCALE GENOMIC DNA]</scope>
    <source>
        <strain evidence="5">PI 553951</strain>
    </source>
</reference>
<dbReference type="AlphaFoldDB" id="A0AAW1VXV7"/>
<dbReference type="InterPro" id="IPR018117">
    <property type="entry name" value="C5_DNA_meth_AS"/>
</dbReference>